<evidence type="ECO:0000256" key="7">
    <source>
        <dbReference type="SAM" id="MobiDB-lite"/>
    </source>
</evidence>
<dbReference type="PANTHER" id="PTHR24396">
    <property type="entry name" value="ZINC FINGER PROTEIN"/>
    <property type="match status" value="1"/>
</dbReference>
<name>A0A8D2ZLJ2_SCOMX</name>
<dbReference type="GO" id="GO:0070050">
    <property type="term" value="P:neuron cellular homeostasis"/>
    <property type="evidence" value="ECO:0007669"/>
    <property type="project" value="Ensembl"/>
</dbReference>
<evidence type="ECO:0000256" key="6">
    <source>
        <dbReference type="PROSITE-ProRule" id="PRU00042"/>
    </source>
</evidence>
<feature type="region of interest" description="Disordered" evidence="7">
    <location>
        <begin position="650"/>
        <end position="677"/>
    </location>
</feature>
<feature type="compositionally biased region" description="Polar residues" evidence="7">
    <location>
        <begin position="665"/>
        <end position="677"/>
    </location>
</feature>
<reference evidence="9" key="1">
    <citation type="submission" date="2023-05" db="EMBL/GenBank/DDBJ databases">
        <title>High-quality long-read genome of Scophthalmus maximus.</title>
        <authorList>
            <person name="Lien S."/>
            <person name="Martinez P."/>
        </authorList>
    </citation>
    <scope>NUCLEOTIDE SEQUENCE [LARGE SCALE GENOMIC DNA]</scope>
</reference>
<dbReference type="Proteomes" id="UP000694558">
    <property type="component" value="Chromosome 12"/>
</dbReference>
<feature type="region of interest" description="Disordered" evidence="7">
    <location>
        <begin position="1"/>
        <end position="57"/>
    </location>
</feature>
<dbReference type="GO" id="GO:0005634">
    <property type="term" value="C:nucleus"/>
    <property type="evidence" value="ECO:0007669"/>
    <property type="project" value="UniProtKB-SubCell"/>
</dbReference>
<dbReference type="PROSITE" id="PS00028">
    <property type="entry name" value="ZINC_FINGER_C2H2_1"/>
    <property type="match status" value="3"/>
</dbReference>
<evidence type="ECO:0000256" key="1">
    <source>
        <dbReference type="ARBA" id="ARBA00004123"/>
    </source>
</evidence>
<dbReference type="SMART" id="SM00355">
    <property type="entry name" value="ZnF_C2H2"/>
    <property type="match status" value="6"/>
</dbReference>
<dbReference type="Pfam" id="PF23015">
    <property type="entry name" value="zf-WIZ"/>
    <property type="match status" value="1"/>
</dbReference>
<feature type="region of interest" description="Disordered" evidence="7">
    <location>
        <begin position="203"/>
        <end position="234"/>
    </location>
</feature>
<dbReference type="PANTHER" id="PTHR24396:SF25">
    <property type="entry name" value="ZINC FINGER PROTEIN 644"/>
    <property type="match status" value="1"/>
</dbReference>
<feature type="compositionally biased region" description="Basic and acidic residues" evidence="7">
    <location>
        <begin position="712"/>
        <end position="724"/>
    </location>
</feature>
<dbReference type="GO" id="GO:0040029">
    <property type="term" value="P:epigenetic regulation of gene expression"/>
    <property type="evidence" value="ECO:0007669"/>
    <property type="project" value="Ensembl"/>
</dbReference>
<evidence type="ECO:0000313" key="10">
    <source>
        <dbReference type="Proteomes" id="UP000694558"/>
    </source>
</evidence>
<keyword evidence="5" id="KW-0539">Nucleus</keyword>
<evidence type="ECO:0000256" key="2">
    <source>
        <dbReference type="ARBA" id="ARBA00022723"/>
    </source>
</evidence>
<dbReference type="GO" id="GO:0060219">
    <property type="term" value="P:camera-type eye photoreceptor cell differentiation"/>
    <property type="evidence" value="ECO:0007669"/>
    <property type="project" value="Ensembl"/>
</dbReference>
<reference evidence="9" key="2">
    <citation type="submission" date="2025-08" db="UniProtKB">
        <authorList>
            <consortium name="Ensembl"/>
        </authorList>
    </citation>
    <scope>IDENTIFICATION</scope>
</reference>
<dbReference type="Gene3D" id="3.30.160.60">
    <property type="entry name" value="Classic Zinc Finger"/>
    <property type="match status" value="2"/>
</dbReference>
<keyword evidence="3 6" id="KW-0863">Zinc-finger</keyword>
<proteinExistence type="predicted"/>
<dbReference type="GO" id="GO:0000981">
    <property type="term" value="F:DNA-binding transcription factor activity, RNA polymerase II-specific"/>
    <property type="evidence" value="ECO:0007669"/>
    <property type="project" value="TreeGrafter"/>
</dbReference>
<evidence type="ECO:0000256" key="5">
    <source>
        <dbReference type="ARBA" id="ARBA00023242"/>
    </source>
</evidence>
<feature type="compositionally biased region" description="Polar residues" evidence="7">
    <location>
        <begin position="224"/>
        <end position="234"/>
    </location>
</feature>
<comment type="subcellular location">
    <subcellularLocation>
        <location evidence="1">Nucleus</location>
    </subcellularLocation>
</comment>
<dbReference type="AlphaFoldDB" id="A0A8D2ZLJ2"/>
<feature type="region of interest" description="Disordered" evidence="7">
    <location>
        <begin position="712"/>
        <end position="771"/>
    </location>
</feature>
<protein>
    <submittedName>
        <fullName evidence="9">Zinc finger protein 644</fullName>
    </submittedName>
</protein>
<dbReference type="GeneTree" id="ENSGT00940000158258"/>
<dbReference type="Ensembl" id="ENSSMAT00000004207.2">
    <property type="protein sequence ID" value="ENSSMAP00000004143.2"/>
    <property type="gene ID" value="ENSSMAG00000002570.2"/>
</dbReference>
<feature type="region of interest" description="Disordered" evidence="7">
    <location>
        <begin position="284"/>
        <end position="307"/>
    </location>
</feature>
<evidence type="ECO:0000313" key="9">
    <source>
        <dbReference type="Ensembl" id="ENSSMAP00000004143.2"/>
    </source>
</evidence>
<dbReference type="InterPro" id="IPR013087">
    <property type="entry name" value="Znf_C2H2_type"/>
</dbReference>
<accession>A0A8D2ZLJ2</accession>
<organism evidence="9 10">
    <name type="scientific">Scophthalmus maximus</name>
    <name type="common">Turbot</name>
    <name type="synonym">Psetta maxima</name>
    <dbReference type="NCBI Taxonomy" id="52904"/>
    <lineage>
        <taxon>Eukaryota</taxon>
        <taxon>Metazoa</taxon>
        <taxon>Chordata</taxon>
        <taxon>Craniata</taxon>
        <taxon>Vertebrata</taxon>
        <taxon>Euteleostomi</taxon>
        <taxon>Actinopterygii</taxon>
        <taxon>Neopterygii</taxon>
        <taxon>Teleostei</taxon>
        <taxon>Neoteleostei</taxon>
        <taxon>Acanthomorphata</taxon>
        <taxon>Carangaria</taxon>
        <taxon>Pleuronectiformes</taxon>
        <taxon>Pleuronectoidei</taxon>
        <taxon>Scophthalmidae</taxon>
        <taxon>Scophthalmus</taxon>
    </lineage>
</organism>
<dbReference type="PROSITE" id="PS50157">
    <property type="entry name" value="ZINC_FINGER_C2H2_2"/>
    <property type="match status" value="1"/>
</dbReference>
<evidence type="ECO:0000256" key="3">
    <source>
        <dbReference type="ARBA" id="ARBA00022771"/>
    </source>
</evidence>
<gene>
    <name evidence="9" type="primary">ZNF644</name>
</gene>
<feature type="compositionally biased region" description="Basic and acidic residues" evidence="7">
    <location>
        <begin position="206"/>
        <end position="220"/>
    </location>
</feature>
<feature type="domain" description="C2H2-type" evidence="8">
    <location>
        <begin position="365"/>
        <end position="392"/>
    </location>
</feature>
<feature type="compositionally biased region" description="Acidic residues" evidence="7">
    <location>
        <begin position="296"/>
        <end position="307"/>
    </location>
</feature>
<evidence type="ECO:0000259" key="8">
    <source>
        <dbReference type="PROSITE" id="PS50157"/>
    </source>
</evidence>
<keyword evidence="4" id="KW-0862">Zinc</keyword>
<dbReference type="InterPro" id="IPR055125">
    <property type="entry name" value="Wiz_C_Znf"/>
</dbReference>
<sequence length="1165" mass="131120">MSGMKPNVQEDKDVERVSASPGHTLEPLPSHTFCPRNNAAGLSSEEHEKPLNGTQPNPFVYSSVPAVPHAGNSLPSGALVNGPGSHPTSEVHCVLNKGTVLSNNVLDLQSDAWKNTAAPAVKTPATQPGVNAPLSHLEGNESKLACCTLSGDGAEQMHISKTLQKQTIEAGSRHSVEWSQGSSDDYGDVEVVRWDSTSESFLHSGRRQETRVMHQRERQHNTHVRSMSGSQGKVNDSLNHTCRCYRGGNDVENVDIANKDDALDTQSGMKYSVLPFKDLPRNRALDSEQRISQEGSNEENDPEDEDCFSQKVEQLKAEQLEQDPSFFSRTICNVNLEEKRHFHRHMMYHLGRHNQVNSENVSQAFICRECGRLFCDRNSLMRHIIIHQDRLEKLMEEIKGLKNTDFEDRGTAVQCPRCVFGCNCPKIFVQRAKTDDNLKHYYFCEECNFITLTQQALELHLRVAHLNTHQPQQGKMTRTNDAEEAGHVHFQCKMGFFTRSDKLVLERRSELENQRSHCTFFADQPKIAGCKPSLYKSAFGEKARFTHHPFGKEVIQKSIDKTLNPPQFKRHVGHTKNTLSPSLWRISKRGKLLLQPGGRLDVATDLTCVEEDAEKHDHKAFGSSKQANCPATADFLLSARNLKLDQMFCEGSENDPESRSLPGKQANQNSPSMRNMSTPLRCTIDKMNGTILPRLSQRHTKHSAVRELERGCEGGHNFSDDSRKATGSFLESSENERNPYARKYFKKRQRFSAKDQSPHIPKDEGDGDEDCSDVEQLIIKEEYIETTVCDDSPASPCVVKSDSFDVFPSQVVEHKPCPYCPAVFESGVGLSNHVRGHLHRVGLSYNARHMVPPEQVALRDQPPRTPVKAETQGEHKCPLCCSWFDSKTGLSNHVRGHLKRIGRSISSTSKSPLGVLNELLRDTKQHENILRVVNKGQVPQRPSVSPKFIDSGGLVLMHPAVPVKIQYEVKSPHAIGDRFVPKEEAQAFSERIRPHAEAQRGMKASSTLVELLKKRQESMELTERNHDVCTARTKDYKEETEMTGLEPKNNVLVCISGCDYKQKKPRPRPGLKKKILPSLNAQIYTLTCRFCDLVFQGPLSIQEDWIKHLQRHLVHTSVPCSGMGMVETLLKRLTGTSYCLLILHSIYTTHYFTLTCNCLFKVYDS</sequence>
<evidence type="ECO:0000256" key="4">
    <source>
        <dbReference type="ARBA" id="ARBA00022833"/>
    </source>
</evidence>
<dbReference type="GO" id="GO:0008270">
    <property type="term" value="F:zinc ion binding"/>
    <property type="evidence" value="ECO:0007669"/>
    <property type="project" value="UniProtKB-KW"/>
</dbReference>
<feature type="compositionally biased region" description="Basic and acidic residues" evidence="7">
    <location>
        <begin position="752"/>
        <end position="764"/>
    </location>
</feature>
<keyword evidence="2" id="KW-0479">Metal-binding</keyword>
<dbReference type="GO" id="GO:0000978">
    <property type="term" value="F:RNA polymerase II cis-regulatory region sequence-specific DNA binding"/>
    <property type="evidence" value="ECO:0007669"/>
    <property type="project" value="TreeGrafter"/>
</dbReference>
<dbReference type="InterPro" id="IPR051643">
    <property type="entry name" value="Transcr_Reg_ZincFinger"/>
</dbReference>